<dbReference type="RefSeq" id="WP_231705648.1">
    <property type="nucleotide sequence ID" value="NZ_BDUF01000007.1"/>
</dbReference>
<dbReference type="GO" id="GO:0016779">
    <property type="term" value="F:nucleotidyltransferase activity"/>
    <property type="evidence" value="ECO:0007669"/>
    <property type="project" value="UniProtKB-ARBA"/>
</dbReference>
<protein>
    <submittedName>
        <fullName evidence="2">Molybdopterin-guanine dinucleotide biosynthesis protein A</fullName>
    </submittedName>
</protein>
<evidence type="ECO:0000313" key="3">
    <source>
        <dbReference type="Proteomes" id="UP000217785"/>
    </source>
</evidence>
<proteinExistence type="predicted"/>
<dbReference type="Pfam" id="PF12804">
    <property type="entry name" value="NTP_transf_3"/>
    <property type="match status" value="1"/>
</dbReference>
<reference evidence="3" key="1">
    <citation type="submission" date="2017-07" db="EMBL/GenBank/DDBJ databases">
        <title>Draft genome sequence of Effusibacillus lacus strain skLN1.</title>
        <authorList>
            <person name="Watanabe M."/>
            <person name="Kojima H."/>
            <person name="Fukui M."/>
        </authorList>
    </citation>
    <scope>NUCLEOTIDE SEQUENCE [LARGE SCALE GENOMIC DNA]</scope>
    <source>
        <strain evidence="3">skLN1</strain>
    </source>
</reference>
<dbReference type="InterPro" id="IPR029044">
    <property type="entry name" value="Nucleotide-diphossugar_trans"/>
</dbReference>
<dbReference type="Gene3D" id="3.90.550.10">
    <property type="entry name" value="Spore Coat Polysaccharide Biosynthesis Protein SpsA, Chain A"/>
    <property type="match status" value="1"/>
</dbReference>
<evidence type="ECO:0000313" key="2">
    <source>
        <dbReference type="EMBL" id="GAX88672.1"/>
    </source>
</evidence>
<dbReference type="AlphaFoldDB" id="A0A292YC19"/>
<dbReference type="InterPro" id="IPR025877">
    <property type="entry name" value="MobA-like_NTP_Trfase"/>
</dbReference>
<gene>
    <name evidence="2" type="ORF">EFBL_0284</name>
</gene>
<keyword evidence="3" id="KW-1185">Reference proteome</keyword>
<dbReference type="EMBL" id="BDUF01000007">
    <property type="protein sequence ID" value="GAX88672.1"/>
    <property type="molecule type" value="Genomic_DNA"/>
</dbReference>
<comment type="caution">
    <text evidence="2">The sequence shown here is derived from an EMBL/GenBank/DDBJ whole genome shotgun (WGS) entry which is preliminary data.</text>
</comment>
<sequence length="230" mass="25975">MLAYILAGGEKTEFTPQGKAFARIHGKQMVEYVIEALQGVSEIEHIVVINNQKSLLDNLREALQQPENPDEYILIATCDVPFLTADAVRDFLDRCNCEADFYYPIVGKEDQERRFPEIRRTYVKLKEGSFTGGNLFLVKPSKLIPLLGRVEKILDLRKSPLALSAELGFSFVLRMAFSKLTGMLTIRKVEDRVAELFQINARAVISPYPELANDIDRPEDLLLAENLLSG</sequence>
<dbReference type="Proteomes" id="UP000217785">
    <property type="component" value="Unassembled WGS sequence"/>
</dbReference>
<feature type="domain" description="MobA-like NTP transferase" evidence="1">
    <location>
        <begin position="3"/>
        <end position="108"/>
    </location>
</feature>
<name>A0A292YC19_9BACL</name>
<evidence type="ECO:0000259" key="1">
    <source>
        <dbReference type="Pfam" id="PF12804"/>
    </source>
</evidence>
<accession>A0A292YC19</accession>
<dbReference type="SUPFAM" id="SSF53448">
    <property type="entry name" value="Nucleotide-diphospho-sugar transferases"/>
    <property type="match status" value="1"/>
</dbReference>
<organism evidence="2 3">
    <name type="scientific">Effusibacillus lacus</name>
    <dbReference type="NCBI Taxonomy" id="1348429"/>
    <lineage>
        <taxon>Bacteria</taxon>
        <taxon>Bacillati</taxon>
        <taxon>Bacillota</taxon>
        <taxon>Bacilli</taxon>
        <taxon>Bacillales</taxon>
        <taxon>Alicyclobacillaceae</taxon>
        <taxon>Effusibacillus</taxon>
    </lineage>
</organism>